<keyword evidence="3 8" id="KW-0812">Transmembrane</keyword>
<organism evidence="11 12">
    <name type="scientific">Ruminococcus flavefaciens</name>
    <dbReference type="NCBI Taxonomy" id="1265"/>
    <lineage>
        <taxon>Bacteria</taxon>
        <taxon>Bacillati</taxon>
        <taxon>Bacillota</taxon>
        <taxon>Clostridia</taxon>
        <taxon>Eubacteriales</taxon>
        <taxon>Oscillospiraceae</taxon>
        <taxon>Ruminococcus</taxon>
    </lineage>
</organism>
<dbReference type="GO" id="GO:0016887">
    <property type="term" value="F:ATP hydrolysis activity"/>
    <property type="evidence" value="ECO:0007669"/>
    <property type="project" value="InterPro"/>
</dbReference>
<keyword evidence="7 8" id="KW-0472">Membrane</keyword>
<dbReference type="CDD" id="cd18547">
    <property type="entry name" value="ABC_6TM_Tm288_like"/>
    <property type="match status" value="1"/>
</dbReference>
<sequence length="579" mass="64158">MLKTLKRVFHYARPYIMYFVLTVLFAALGVSLSLAVPVFIGEAVDCCVGKGSVDFDKLLKIITALAAMVIASTLFQWLMSLCTNKLAFYTVRDLRADIFNKLERVPLKYIDGHTKGELTSRVINDIEIVSDGLLQGFTQFFSGVITIIGTLIFMLTINVKIAVVVVILTPLSFIAASKITKASHNSYMKQSKLRGDMVSLAEEMAGNQKIVKAFVYDERAEKRFEEINKAYGEIGAKATFFSSMTNPTTRFVNGLIYAAVGLLGSLGVIGYWGFLGKMTVGKLSSFLAYANQYTKPFNEISGVFAELQNAVASAQRVFDVLDEEEISDDSDKEVLSSCDGTIKFSDVFFSYSPDVKLIENFSLDVKAGQRIAIVGPTGCGKSTIINLLLRFYDINKGKIEISGKDIFDLTRDSLRSCFGMVLQETWVFTGTVAENIAYGKPDATREEVEKAARSVYAHGFIKRLPNGYDTVISEDSGLSQGQKQLICIARIMLMDPPMLILDEATSSIDLRTEQRIQKAFQKLMEGRTSFVIAHRLSTIKNSDVILVMERGNIIEQGSHTELMAKGGFYSELYNSQFVS</sequence>
<evidence type="ECO:0000256" key="1">
    <source>
        <dbReference type="ARBA" id="ARBA00004651"/>
    </source>
</evidence>
<evidence type="ECO:0000256" key="6">
    <source>
        <dbReference type="ARBA" id="ARBA00022989"/>
    </source>
</evidence>
<feature type="transmembrane region" description="Helical" evidence="8">
    <location>
        <begin position="137"/>
        <end position="155"/>
    </location>
</feature>
<reference evidence="11 12" key="1">
    <citation type="submission" date="2016-10" db="EMBL/GenBank/DDBJ databases">
        <authorList>
            <person name="de Groot N.N."/>
        </authorList>
    </citation>
    <scope>NUCLEOTIDE SEQUENCE [LARGE SCALE GENOMIC DNA]</scope>
    <source>
        <strain evidence="11 12">YAD2003</strain>
    </source>
</reference>
<keyword evidence="6 8" id="KW-1133">Transmembrane helix</keyword>
<dbReference type="GO" id="GO:0015421">
    <property type="term" value="F:ABC-type oligopeptide transporter activity"/>
    <property type="evidence" value="ECO:0007669"/>
    <property type="project" value="TreeGrafter"/>
</dbReference>
<dbReference type="AlphaFoldDB" id="A0A1H6JHG7"/>
<feature type="transmembrane region" description="Helical" evidence="8">
    <location>
        <begin position="59"/>
        <end position="79"/>
    </location>
</feature>
<dbReference type="GO" id="GO:0005524">
    <property type="term" value="F:ATP binding"/>
    <property type="evidence" value="ECO:0007669"/>
    <property type="project" value="UniProtKB-KW"/>
</dbReference>
<dbReference type="Gene3D" id="1.20.1560.10">
    <property type="entry name" value="ABC transporter type 1, transmembrane domain"/>
    <property type="match status" value="1"/>
</dbReference>
<dbReference type="InterPro" id="IPR039421">
    <property type="entry name" value="Type_1_exporter"/>
</dbReference>
<gene>
    <name evidence="11" type="ORF">SAMN02910265_01765</name>
</gene>
<evidence type="ECO:0000256" key="7">
    <source>
        <dbReference type="ARBA" id="ARBA00023136"/>
    </source>
</evidence>
<evidence type="ECO:0000256" key="2">
    <source>
        <dbReference type="ARBA" id="ARBA00022448"/>
    </source>
</evidence>
<dbReference type="SUPFAM" id="SSF90123">
    <property type="entry name" value="ABC transporter transmembrane region"/>
    <property type="match status" value="1"/>
</dbReference>
<dbReference type="EMBL" id="FNWV01000005">
    <property type="protein sequence ID" value="SEH61768.1"/>
    <property type="molecule type" value="Genomic_DNA"/>
</dbReference>
<evidence type="ECO:0000256" key="5">
    <source>
        <dbReference type="ARBA" id="ARBA00022840"/>
    </source>
</evidence>
<evidence type="ECO:0000256" key="3">
    <source>
        <dbReference type="ARBA" id="ARBA00022692"/>
    </source>
</evidence>
<dbReference type="SUPFAM" id="SSF52540">
    <property type="entry name" value="P-loop containing nucleoside triphosphate hydrolases"/>
    <property type="match status" value="1"/>
</dbReference>
<keyword evidence="5 11" id="KW-0067">ATP-binding</keyword>
<dbReference type="InterPro" id="IPR003439">
    <property type="entry name" value="ABC_transporter-like_ATP-bd"/>
</dbReference>
<dbReference type="PROSITE" id="PS50929">
    <property type="entry name" value="ABC_TM1F"/>
    <property type="match status" value="1"/>
</dbReference>
<feature type="domain" description="ABC transmembrane type-1" evidence="10">
    <location>
        <begin position="20"/>
        <end position="309"/>
    </location>
</feature>
<dbReference type="PROSITE" id="PS00211">
    <property type="entry name" value="ABC_TRANSPORTER_1"/>
    <property type="match status" value="1"/>
</dbReference>
<evidence type="ECO:0000313" key="11">
    <source>
        <dbReference type="EMBL" id="SEH61768.1"/>
    </source>
</evidence>
<dbReference type="Pfam" id="PF00664">
    <property type="entry name" value="ABC_membrane"/>
    <property type="match status" value="1"/>
</dbReference>
<feature type="transmembrane region" description="Helical" evidence="8">
    <location>
        <begin position="161"/>
        <end position="180"/>
    </location>
</feature>
<dbReference type="GO" id="GO:0005886">
    <property type="term" value="C:plasma membrane"/>
    <property type="evidence" value="ECO:0007669"/>
    <property type="project" value="UniProtKB-SubCell"/>
</dbReference>
<dbReference type="InterPro" id="IPR003593">
    <property type="entry name" value="AAA+_ATPase"/>
</dbReference>
<dbReference type="Pfam" id="PF00005">
    <property type="entry name" value="ABC_tran"/>
    <property type="match status" value="1"/>
</dbReference>
<keyword evidence="2" id="KW-0813">Transport</keyword>
<dbReference type="PANTHER" id="PTHR43394">
    <property type="entry name" value="ATP-DEPENDENT PERMEASE MDL1, MITOCHONDRIAL"/>
    <property type="match status" value="1"/>
</dbReference>
<feature type="transmembrane region" description="Helical" evidence="8">
    <location>
        <begin position="254"/>
        <end position="274"/>
    </location>
</feature>
<dbReference type="RefSeq" id="WP_074716525.1">
    <property type="nucleotide sequence ID" value="NZ_FNWV01000005.1"/>
</dbReference>
<dbReference type="PANTHER" id="PTHR43394:SF1">
    <property type="entry name" value="ATP-BINDING CASSETTE SUB-FAMILY B MEMBER 10, MITOCHONDRIAL"/>
    <property type="match status" value="1"/>
</dbReference>
<dbReference type="InterPro" id="IPR011527">
    <property type="entry name" value="ABC1_TM_dom"/>
</dbReference>
<dbReference type="OrthoDB" id="9762778at2"/>
<accession>A0A1H6JHG7</accession>
<evidence type="ECO:0000259" key="9">
    <source>
        <dbReference type="PROSITE" id="PS50893"/>
    </source>
</evidence>
<evidence type="ECO:0000256" key="4">
    <source>
        <dbReference type="ARBA" id="ARBA00022741"/>
    </source>
</evidence>
<protein>
    <submittedName>
        <fullName evidence="11">ATP-binding cassette, subfamily B</fullName>
    </submittedName>
</protein>
<name>A0A1H6JHG7_RUMFL</name>
<evidence type="ECO:0000256" key="8">
    <source>
        <dbReference type="SAM" id="Phobius"/>
    </source>
</evidence>
<feature type="domain" description="ABC transporter" evidence="9">
    <location>
        <begin position="342"/>
        <end position="575"/>
    </location>
</feature>
<comment type="subcellular location">
    <subcellularLocation>
        <location evidence="1">Cell membrane</location>
        <topology evidence="1">Multi-pass membrane protein</topology>
    </subcellularLocation>
</comment>
<dbReference type="FunFam" id="3.40.50.300:FF:000287">
    <property type="entry name" value="Multidrug ABC transporter ATP-binding protein"/>
    <property type="match status" value="1"/>
</dbReference>
<dbReference type="PROSITE" id="PS50893">
    <property type="entry name" value="ABC_TRANSPORTER_2"/>
    <property type="match status" value="1"/>
</dbReference>
<proteinExistence type="predicted"/>
<evidence type="ECO:0000259" key="10">
    <source>
        <dbReference type="PROSITE" id="PS50929"/>
    </source>
</evidence>
<evidence type="ECO:0000313" key="12">
    <source>
        <dbReference type="Proteomes" id="UP000183190"/>
    </source>
</evidence>
<dbReference type="InterPro" id="IPR036640">
    <property type="entry name" value="ABC1_TM_sf"/>
</dbReference>
<dbReference type="Gene3D" id="3.40.50.300">
    <property type="entry name" value="P-loop containing nucleotide triphosphate hydrolases"/>
    <property type="match status" value="1"/>
</dbReference>
<dbReference type="Proteomes" id="UP000183190">
    <property type="component" value="Unassembled WGS sequence"/>
</dbReference>
<dbReference type="InterPro" id="IPR027417">
    <property type="entry name" value="P-loop_NTPase"/>
</dbReference>
<dbReference type="SMART" id="SM00382">
    <property type="entry name" value="AAA"/>
    <property type="match status" value="1"/>
</dbReference>
<keyword evidence="4" id="KW-0547">Nucleotide-binding</keyword>
<dbReference type="InterPro" id="IPR017871">
    <property type="entry name" value="ABC_transporter-like_CS"/>
</dbReference>